<gene>
    <name evidence="1" type="ORF">J1N35_040809</name>
</gene>
<organism evidence="1 2">
    <name type="scientific">Gossypium stocksii</name>
    <dbReference type="NCBI Taxonomy" id="47602"/>
    <lineage>
        <taxon>Eukaryota</taxon>
        <taxon>Viridiplantae</taxon>
        <taxon>Streptophyta</taxon>
        <taxon>Embryophyta</taxon>
        <taxon>Tracheophyta</taxon>
        <taxon>Spermatophyta</taxon>
        <taxon>Magnoliopsida</taxon>
        <taxon>eudicotyledons</taxon>
        <taxon>Gunneridae</taxon>
        <taxon>Pentapetalae</taxon>
        <taxon>rosids</taxon>
        <taxon>malvids</taxon>
        <taxon>Malvales</taxon>
        <taxon>Malvaceae</taxon>
        <taxon>Malvoideae</taxon>
        <taxon>Gossypium</taxon>
    </lineage>
</organism>
<proteinExistence type="predicted"/>
<dbReference type="Proteomes" id="UP000828251">
    <property type="component" value="Unassembled WGS sequence"/>
</dbReference>
<protein>
    <submittedName>
        <fullName evidence="1">Uncharacterized protein</fullName>
    </submittedName>
</protein>
<comment type="caution">
    <text evidence="1">The sequence shown here is derived from an EMBL/GenBank/DDBJ whole genome shotgun (WGS) entry which is preliminary data.</text>
</comment>
<reference evidence="1 2" key="1">
    <citation type="journal article" date="2021" name="Plant Biotechnol. J.">
        <title>Multi-omics assisted identification of the key and species-specific regulatory components of drought-tolerant mechanisms in Gossypium stocksii.</title>
        <authorList>
            <person name="Yu D."/>
            <person name="Ke L."/>
            <person name="Zhang D."/>
            <person name="Wu Y."/>
            <person name="Sun Y."/>
            <person name="Mei J."/>
            <person name="Sun J."/>
            <person name="Sun Y."/>
        </authorList>
    </citation>
    <scope>NUCLEOTIDE SEQUENCE [LARGE SCALE GENOMIC DNA]</scope>
    <source>
        <strain evidence="2">cv. E1</strain>
        <tissue evidence="1">Leaf</tissue>
    </source>
</reference>
<accession>A0A9D3UEA3</accession>
<dbReference type="EMBL" id="JAIQCV010000012">
    <property type="protein sequence ID" value="KAH1039066.1"/>
    <property type="molecule type" value="Genomic_DNA"/>
</dbReference>
<evidence type="ECO:0000313" key="2">
    <source>
        <dbReference type="Proteomes" id="UP000828251"/>
    </source>
</evidence>
<sequence length="113" mass="12894">MSEEKKNVTLSKEIRLHYISKERRLALRENGNTDPPFHNIKGLVEHIHPIRPKRTKLFQEAVSALLTQTWEESKLYANEEAQTSSSKIPCILVQAKLSSPPTSRAPFNSNQLT</sequence>
<evidence type="ECO:0000313" key="1">
    <source>
        <dbReference type="EMBL" id="KAH1039066.1"/>
    </source>
</evidence>
<dbReference type="AlphaFoldDB" id="A0A9D3UEA3"/>
<name>A0A9D3UEA3_9ROSI</name>
<keyword evidence="2" id="KW-1185">Reference proteome</keyword>